<evidence type="ECO:0000259" key="2">
    <source>
        <dbReference type="Pfam" id="PF01551"/>
    </source>
</evidence>
<dbReference type="Pfam" id="PF01471">
    <property type="entry name" value="PG_binding_1"/>
    <property type="match status" value="1"/>
</dbReference>
<protein>
    <recommendedName>
        <fullName evidence="5">Peptidase M23 domain-containing protein</fullName>
    </recommendedName>
</protein>
<dbReference type="InterPro" id="IPR011055">
    <property type="entry name" value="Dup_hybrid_motif"/>
</dbReference>
<evidence type="ECO:0000313" key="3">
    <source>
        <dbReference type="EMBL" id="OGY90985.1"/>
    </source>
</evidence>
<name>A0A1G2BPB9_9BACT</name>
<dbReference type="InterPro" id="IPR050570">
    <property type="entry name" value="Cell_wall_metabolism_enzyme"/>
</dbReference>
<sequence>LLTISSAALATPAHAGFVREIIFPVNGPHSFSDDFGDTRSGGREHLANDILADKMTPVVAAKDGIIRYIVIPEASWGYALYLEDADGWQYRYLHLNNDTPGTDDHDGGPENAYAPGIERGSRVVAGQHLGWVGDSGNAESTGSHLHFEMWTPDHTAINPYESLLAATPPSLLSPWGEIVKTKLVVPIGGALIKYASDPKVYLLANNTKYHIANEFTFNALNFSWLAIRTIPTNEQYRSGVPLNFVHGSIALYADGTPIDTSDAPASIASYTFTRDLALGSTGTEVSELQRLLKALGFFAYPTITGYYGTLTRDAVITFQKANGISPVGIVGPQTRNLLNAL</sequence>
<dbReference type="CDD" id="cd12797">
    <property type="entry name" value="M23_peptidase"/>
    <property type="match status" value="1"/>
</dbReference>
<dbReference type="InterPro" id="IPR002477">
    <property type="entry name" value="Peptidoglycan-bd-like"/>
</dbReference>
<dbReference type="Proteomes" id="UP000177349">
    <property type="component" value="Unassembled WGS sequence"/>
</dbReference>
<dbReference type="GO" id="GO:0004222">
    <property type="term" value="F:metalloendopeptidase activity"/>
    <property type="evidence" value="ECO:0007669"/>
    <property type="project" value="TreeGrafter"/>
</dbReference>
<dbReference type="PANTHER" id="PTHR21666">
    <property type="entry name" value="PEPTIDASE-RELATED"/>
    <property type="match status" value="1"/>
</dbReference>
<evidence type="ECO:0008006" key="5">
    <source>
        <dbReference type="Google" id="ProtNLM"/>
    </source>
</evidence>
<dbReference type="InterPro" id="IPR036366">
    <property type="entry name" value="PGBDSf"/>
</dbReference>
<dbReference type="Gene3D" id="1.10.101.10">
    <property type="entry name" value="PGBD-like superfamily/PGBD"/>
    <property type="match status" value="1"/>
</dbReference>
<organism evidence="3 4">
    <name type="scientific">Candidatus Komeilibacteria bacterium RIFCSPLOWO2_01_FULL_53_11</name>
    <dbReference type="NCBI Taxonomy" id="1798552"/>
    <lineage>
        <taxon>Bacteria</taxon>
        <taxon>Candidatus Komeiliibacteriota</taxon>
    </lineage>
</organism>
<dbReference type="SUPFAM" id="SSF47090">
    <property type="entry name" value="PGBD-like"/>
    <property type="match status" value="1"/>
</dbReference>
<dbReference type="InterPro" id="IPR016047">
    <property type="entry name" value="M23ase_b-sheet_dom"/>
</dbReference>
<evidence type="ECO:0000259" key="1">
    <source>
        <dbReference type="Pfam" id="PF01471"/>
    </source>
</evidence>
<reference evidence="3 4" key="1">
    <citation type="journal article" date="2016" name="Nat. Commun.">
        <title>Thousands of microbial genomes shed light on interconnected biogeochemical processes in an aquifer system.</title>
        <authorList>
            <person name="Anantharaman K."/>
            <person name="Brown C.T."/>
            <person name="Hug L.A."/>
            <person name="Sharon I."/>
            <person name="Castelle C.J."/>
            <person name="Probst A.J."/>
            <person name="Thomas B.C."/>
            <person name="Singh A."/>
            <person name="Wilkins M.J."/>
            <person name="Karaoz U."/>
            <person name="Brodie E.L."/>
            <person name="Williams K.H."/>
            <person name="Hubbard S.S."/>
            <person name="Banfield J.F."/>
        </authorList>
    </citation>
    <scope>NUCLEOTIDE SEQUENCE [LARGE SCALE GENOMIC DNA]</scope>
</reference>
<dbReference type="SUPFAM" id="SSF51261">
    <property type="entry name" value="Duplicated hybrid motif"/>
    <property type="match status" value="1"/>
</dbReference>
<dbReference type="Pfam" id="PF01551">
    <property type="entry name" value="Peptidase_M23"/>
    <property type="match status" value="1"/>
</dbReference>
<dbReference type="AlphaFoldDB" id="A0A1G2BPB9"/>
<proteinExistence type="predicted"/>
<dbReference type="InterPro" id="IPR036365">
    <property type="entry name" value="PGBD-like_sf"/>
</dbReference>
<accession>A0A1G2BPB9</accession>
<comment type="caution">
    <text evidence="3">The sequence shown here is derived from an EMBL/GenBank/DDBJ whole genome shotgun (WGS) entry which is preliminary data.</text>
</comment>
<feature type="domain" description="M23ase beta-sheet core" evidence="2">
    <location>
        <begin position="44"/>
        <end position="159"/>
    </location>
</feature>
<evidence type="ECO:0000313" key="4">
    <source>
        <dbReference type="Proteomes" id="UP000177349"/>
    </source>
</evidence>
<feature type="non-terminal residue" evidence="3">
    <location>
        <position position="1"/>
    </location>
</feature>
<feature type="domain" description="Peptidoglycan binding-like" evidence="1">
    <location>
        <begin position="281"/>
        <end position="338"/>
    </location>
</feature>
<gene>
    <name evidence="3" type="ORF">A3B31_01545</name>
</gene>
<dbReference type="EMBL" id="MHKN01000051">
    <property type="protein sequence ID" value="OGY90985.1"/>
    <property type="molecule type" value="Genomic_DNA"/>
</dbReference>
<dbReference type="Gene3D" id="2.70.70.10">
    <property type="entry name" value="Glucose Permease (Domain IIA)"/>
    <property type="match status" value="1"/>
</dbReference>
<dbReference type="PANTHER" id="PTHR21666:SF270">
    <property type="entry name" value="MUREIN HYDROLASE ACTIVATOR ENVC"/>
    <property type="match status" value="1"/>
</dbReference>